<feature type="region of interest" description="Disordered" evidence="1">
    <location>
        <begin position="1"/>
        <end position="41"/>
    </location>
</feature>
<comment type="caution">
    <text evidence="2">The sequence shown here is derived from an EMBL/GenBank/DDBJ whole genome shotgun (WGS) entry which is preliminary data.</text>
</comment>
<dbReference type="Proteomes" id="UP000648187">
    <property type="component" value="Unassembled WGS sequence"/>
</dbReference>
<evidence type="ECO:0000256" key="1">
    <source>
        <dbReference type="SAM" id="MobiDB-lite"/>
    </source>
</evidence>
<feature type="compositionally biased region" description="Polar residues" evidence="1">
    <location>
        <begin position="1"/>
        <end position="11"/>
    </location>
</feature>
<name>A0A835G572_SPOEX</name>
<dbReference type="EMBL" id="JACKWZ010000484">
    <property type="protein sequence ID" value="KAF9407325.1"/>
    <property type="molecule type" value="Genomic_DNA"/>
</dbReference>
<gene>
    <name evidence="2" type="ORF">HW555_012605</name>
</gene>
<feature type="compositionally biased region" description="Polar residues" evidence="1">
    <location>
        <begin position="27"/>
        <end position="41"/>
    </location>
</feature>
<accession>A0A835G572</accession>
<evidence type="ECO:0000313" key="2">
    <source>
        <dbReference type="EMBL" id="KAF9407325.1"/>
    </source>
</evidence>
<organism evidence="2 3">
    <name type="scientific">Spodoptera exigua</name>
    <name type="common">Beet armyworm</name>
    <name type="synonym">Noctua fulgens</name>
    <dbReference type="NCBI Taxonomy" id="7107"/>
    <lineage>
        <taxon>Eukaryota</taxon>
        <taxon>Metazoa</taxon>
        <taxon>Ecdysozoa</taxon>
        <taxon>Arthropoda</taxon>
        <taxon>Hexapoda</taxon>
        <taxon>Insecta</taxon>
        <taxon>Pterygota</taxon>
        <taxon>Neoptera</taxon>
        <taxon>Endopterygota</taxon>
        <taxon>Lepidoptera</taxon>
        <taxon>Glossata</taxon>
        <taxon>Ditrysia</taxon>
        <taxon>Noctuoidea</taxon>
        <taxon>Noctuidae</taxon>
        <taxon>Amphipyrinae</taxon>
        <taxon>Spodoptera</taxon>
    </lineage>
</organism>
<evidence type="ECO:0000313" key="3">
    <source>
        <dbReference type="Proteomes" id="UP000648187"/>
    </source>
</evidence>
<proteinExistence type="predicted"/>
<protein>
    <submittedName>
        <fullName evidence="2">Uncharacterized protein</fullName>
    </submittedName>
</protein>
<dbReference type="AlphaFoldDB" id="A0A835G572"/>
<keyword evidence="3" id="KW-1185">Reference proteome</keyword>
<sequence length="269" mass="30307">MDLPSDITTDNFAVPSEETSRADPSAVDNSPSETSYERTSNSFDSESYLNLVPIQLNQSWRLLAPGLQSHTVLHLYFGKLFVDCGLCRFRLEIRNGLNAIITLSRENNIKFAVWFGICHQMLLHNERRYMFLLGILNSMIQLIANVPVPSVEATVATPSVVDWTCPSTLNDSRRMVLVPVTVNCWLMHCPGWLSLGYAVISCHVPANCNEGARLITQIKLKSHDTSLTHVVNVEARYCCNIVVALSREHHWYSGLRVREVETAFRTLVT</sequence>
<reference evidence="2" key="1">
    <citation type="submission" date="2020-08" db="EMBL/GenBank/DDBJ databases">
        <title>Spodoptera exigua strain:BAW_Kor-Di-RS1 Genome sequencing and assembly.</title>
        <authorList>
            <person name="Kim J."/>
            <person name="Nam H.Y."/>
            <person name="Kwon M."/>
            <person name="Choi J.H."/>
            <person name="Cho S.R."/>
            <person name="Kim G.-H."/>
        </authorList>
    </citation>
    <scope>NUCLEOTIDE SEQUENCE</scope>
    <source>
        <strain evidence="2">BAW_Kor-Di-RS1</strain>
        <tissue evidence="2">Whole-body</tissue>
    </source>
</reference>